<dbReference type="GO" id="GO:0016887">
    <property type="term" value="F:ATP hydrolysis activity"/>
    <property type="evidence" value="ECO:0007669"/>
    <property type="project" value="InterPro"/>
</dbReference>
<evidence type="ECO:0000256" key="4">
    <source>
        <dbReference type="ARBA" id="ARBA00022692"/>
    </source>
</evidence>
<dbReference type="InterPro" id="IPR027417">
    <property type="entry name" value="P-loop_NTPase"/>
</dbReference>
<evidence type="ECO:0000256" key="5">
    <source>
        <dbReference type="ARBA" id="ARBA00022741"/>
    </source>
</evidence>
<evidence type="ECO:0000259" key="11">
    <source>
        <dbReference type="PROSITE" id="PS50929"/>
    </source>
</evidence>
<gene>
    <name evidence="12" type="ORF">OW157_00495</name>
</gene>
<evidence type="ECO:0000256" key="3">
    <source>
        <dbReference type="ARBA" id="ARBA00022475"/>
    </source>
</evidence>
<accession>A0A9X3FM43</accession>
<dbReference type="PROSITE" id="PS50929">
    <property type="entry name" value="ABC_TM1F"/>
    <property type="match status" value="1"/>
</dbReference>
<evidence type="ECO:0000313" key="12">
    <source>
        <dbReference type="EMBL" id="MCZ0725042.1"/>
    </source>
</evidence>
<comment type="subcellular location">
    <subcellularLocation>
        <location evidence="1">Cell membrane</location>
        <topology evidence="1">Multi-pass membrane protein</topology>
    </subcellularLocation>
</comment>
<comment type="caution">
    <text evidence="12">The sequence shown here is derived from an EMBL/GenBank/DDBJ whole genome shotgun (WGS) entry which is preliminary data.</text>
</comment>
<keyword evidence="6" id="KW-0067">ATP-binding</keyword>
<name>A0A9X3FM43_9LACT</name>
<dbReference type="AlphaFoldDB" id="A0A9X3FM43"/>
<keyword evidence="7 9" id="KW-1133">Transmembrane helix</keyword>
<dbReference type="PANTHER" id="PTHR43394">
    <property type="entry name" value="ATP-DEPENDENT PERMEASE MDL1, MITOCHONDRIAL"/>
    <property type="match status" value="1"/>
</dbReference>
<evidence type="ECO:0000256" key="2">
    <source>
        <dbReference type="ARBA" id="ARBA00022448"/>
    </source>
</evidence>
<dbReference type="InterPro" id="IPR036640">
    <property type="entry name" value="ABC1_TM_sf"/>
</dbReference>
<dbReference type="Gene3D" id="3.40.50.300">
    <property type="entry name" value="P-loop containing nucleotide triphosphate hydrolases"/>
    <property type="match status" value="1"/>
</dbReference>
<dbReference type="PANTHER" id="PTHR43394:SF1">
    <property type="entry name" value="ATP-BINDING CASSETTE SUB-FAMILY B MEMBER 10, MITOCHONDRIAL"/>
    <property type="match status" value="1"/>
</dbReference>
<feature type="domain" description="ABC transmembrane type-1" evidence="11">
    <location>
        <begin position="20"/>
        <end position="304"/>
    </location>
</feature>
<dbReference type="GO" id="GO:0015421">
    <property type="term" value="F:ABC-type oligopeptide transporter activity"/>
    <property type="evidence" value="ECO:0007669"/>
    <property type="project" value="TreeGrafter"/>
</dbReference>
<feature type="domain" description="ABC transporter" evidence="10">
    <location>
        <begin position="339"/>
        <end position="573"/>
    </location>
</feature>
<dbReference type="Proteomes" id="UP001146670">
    <property type="component" value="Unassembled WGS sequence"/>
</dbReference>
<keyword evidence="5" id="KW-0547">Nucleotide-binding</keyword>
<feature type="transmembrane region" description="Helical" evidence="9">
    <location>
        <begin position="51"/>
        <end position="74"/>
    </location>
</feature>
<reference evidence="12" key="1">
    <citation type="submission" date="2022-12" db="EMBL/GenBank/DDBJ databases">
        <title>Description and comparative metabolic analysis of Aerococcus sp. nov., isolated from the feces of a pig.</title>
        <authorList>
            <person name="Chang Y.-H."/>
        </authorList>
    </citation>
    <scope>NUCLEOTIDE SEQUENCE</scope>
    <source>
        <strain evidence="12">YH-aer222</strain>
    </source>
</reference>
<dbReference type="PROSITE" id="PS00211">
    <property type="entry name" value="ABC_TRANSPORTER_1"/>
    <property type="match status" value="1"/>
</dbReference>
<feature type="transmembrane region" description="Helical" evidence="9">
    <location>
        <begin position="244"/>
        <end position="267"/>
    </location>
</feature>
<organism evidence="12 13">
    <name type="scientific">Aerococcus kribbianus</name>
    <dbReference type="NCBI Taxonomy" id="2999064"/>
    <lineage>
        <taxon>Bacteria</taxon>
        <taxon>Bacillati</taxon>
        <taxon>Bacillota</taxon>
        <taxon>Bacilli</taxon>
        <taxon>Lactobacillales</taxon>
        <taxon>Aerococcaceae</taxon>
        <taxon>Aerococcus</taxon>
    </lineage>
</organism>
<keyword evidence="8 9" id="KW-0472">Membrane</keyword>
<dbReference type="SMART" id="SM00382">
    <property type="entry name" value="AAA"/>
    <property type="match status" value="1"/>
</dbReference>
<dbReference type="GO" id="GO:0005886">
    <property type="term" value="C:plasma membrane"/>
    <property type="evidence" value="ECO:0007669"/>
    <property type="project" value="UniProtKB-SubCell"/>
</dbReference>
<dbReference type="InterPro" id="IPR003439">
    <property type="entry name" value="ABC_transporter-like_ATP-bd"/>
</dbReference>
<dbReference type="CDD" id="cd18541">
    <property type="entry name" value="ABC_6TM_TmrB_like"/>
    <property type="match status" value="1"/>
</dbReference>
<dbReference type="GO" id="GO:0005524">
    <property type="term" value="F:ATP binding"/>
    <property type="evidence" value="ECO:0007669"/>
    <property type="project" value="UniProtKB-KW"/>
</dbReference>
<evidence type="ECO:0000313" key="13">
    <source>
        <dbReference type="Proteomes" id="UP001146670"/>
    </source>
</evidence>
<dbReference type="InterPro" id="IPR011527">
    <property type="entry name" value="ABC1_TM_dom"/>
</dbReference>
<sequence>MFSIFKKLAWFFKLRWKSYLFGVFALITCAILTAATPRIVGNVIDQIANGTLTAGLLFSQIALIVVFGLIMYVLRFGWRTAIFGNSTLLESIMRNRLFKHFTQMDANFFHKYRTGDLMAHATNDLAALRFVAGGGILTLTDSISISAVTIFSMVFLIDWKLTLLTILPFPLLIITSRVLGKKMNQSFRYSLEAFSKLNDQVQESISGVKVVKAFGEEKDFYQDYQGAVDHVVETNQKVYKIEAAYSPVIEVIIGLTYVLTLFVGTFFVQSGRISIGDLVAYFSYLANMTWPLLAVGNLVNTLERGNASWDRVEALLDETSHIVESDKTTSKPLAGQIDFAVDEFTYPDEDQGTNIRNVHFRLEDGQTLGIAGRTGSGKTTLFKLLLREYDHYKGHIRFNDEDIKNFSLDSLSQAFGYVPQDNFLFSDTIRENIRFANPKLSQEEVEEYAKLADIHDDIMSFPLGYDTQVGEKGVSLSGGQKQRISIARALAVQPEYLILDDSLSAVDAQTEERILNNLKSYRAHKTTLIAAHRLSSLMHADEILVMDDGQVIERGQHQQLVAAGGWYAETYSKQQLQAKLTEEGDQWKK</sequence>
<feature type="transmembrane region" description="Helical" evidence="9">
    <location>
        <begin position="279"/>
        <end position="299"/>
    </location>
</feature>
<dbReference type="Pfam" id="PF00005">
    <property type="entry name" value="ABC_tran"/>
    <property type="match status" value="1"/>
</dbReference>
<keyword evidence="13" id="KW-1185">Reference proteome</keyword>
<dbReference type="SUPFAM" id="SSF90123">
    <property type="entry name" value="ABC transporter transmembrane region"/>
    <property type="match status" value="1"/>
</dbReference>
<dbReference type="Pfam" id="PF00664">
    <property type="entry name" value="ABC_membrane"/>
    <property type="match status" value="1"/>
</dbReference>
<keyword evidence="2" id="KW-0813">Transport</keyword>
<evidence type="ECO:0000256" key="8">
    <source>
        <dbReference type="ARBA" id="ARBA00023136"/>
    </source>
</evidence>
<dbReference type="InterPro" id="IPR039421">
    <property type="entry name" value="Type_1_exporter"/>
</dbReference>
<dbReference type="FunFam" id="1.20.1560.10:FF:000011">
    <property type="entry name" value="Multidrug ABC transporter ATP-binding protein"/>
    <property type="match status" value="1"/>
</dbReference>
<feature type="transmembrane region" description="Helical" evidence="9">
    <location>
        <begin position="161"/>
        <end position="180"/>
    </location>
</feature>
<keyword evidence="3" id="KW-1003">Cell membrane</keyword>
<evidence type="ECO:0000256" key="7">
    <source>
        <dbReference type="ARBA" id="ARBA00022989"/>
    </source>
</evidence>
<dbReference type="FunFam" id="3.40.50.300:FF:000221">
    <property type="entry name" value="Multidrug ABC transporter ATP-binding protein"/>
    <property type="match status" value="1"/>
</dbReference>
<protein>
    <submittedName>
        <fullName evidence="12">ABC transporter transmembrane domain-containing protein</fullName>
    </submittedName>
</protein>
<dbReference type="Gene3D" id="1.20.1560.10">
    <property type="entry name" value="ABC transporter type 1, transmembrane domain"/>
    <property type="match status" value="1"/>
</dbReference>
<dbReference type="PROSITE" id="PS50893">
    <property type="entry name" value="ABC_TRANSPORTER_2"/>
    <property type="match status" value="1"/>
</dbReference>
<dbReference type="InterPro" id="IPR017871">
    <property type="entry name" value="ABC_transporter-like_CS"/>
</dbReference>
<keyword evidence="4 9" id="KW-0812">Transmembrane</keyword>
<evidence type="ECO:0000259" key="10">
    <source>
        <dbReference type="PROSITE" id="PS50893"/>
    </source>
</evidence>
<evidence type="ECO:0000256" key="1">
    <source>
        <dbReference type="ARBA" id="ARBA00004651"/>
    </source>
</evidence>
<evidence type="ECO:0000256" key="6">
    <source>
        <dbReference type="ARBA" id="ARBA00022840"/>
    </source>
</evidence>
<feature type="transmembrane region" description="Helical" evidence="9">
    <location>
        <begin position="130"/>
        <end position="155"/>
    </location>
</feature>
<proteinExistence type="predicted"/>
<dbReference type="SUPFAM" id="SSF52540">
    <property type="entry name" value="P-loop containing nucleoside triphosphate hydrolases"/>
    <property type="match status" value="1"/>
</dbReference>
<evidence type="ECO:0000256" key="9">
    <source>
        <dbReference type="SAM" id="Phobius"/>
    </source>
</evidence>
<dbReference type="InterPro" id="IPR003593">
    <property type="entry name" value="AAA+_ATPase"/>
</dbReference>
<dbReference type="RefSeq" id="WP_268751369.1">
    <property type="nucleotide sequence ID" value="NZ_JAPRFQ010000001.1"/>
</dbReference>
<dbReference type="EMBL" id="JAPRFR010000001">
    <property type="protein sequence ID" value="MCZ0725042.1"/>
    <property type="molecule type" value="Genomic_DNA"/>
</dbReference>